<feature type="transmembrane region" description="Helical" evidence="1">
    <location>
        <begin position="6"/>
        <end position="27"/>
    </location>
</feature>
<dbReference type="Proteomes" id="UP001172083">
    <property type="component" value="Unassembled WGS sequence"/>
</dbReference>
<evidence type="ECO:0000313" key="2">
    <source>
        <dbReference type="EMBL" id="MDN5212176.1"/>
    </source>
</evidence>
<organism evidence="2 3">
    <name type="scientific">Agaribacillus aureus</name>
    <dbReference type="NCBI Taxonomy" id="3051825"/>
    <lineage>
        <taxon>Bacteria</taxon>
        <taxon>Pseudomonadati</taxon>
        <taxon>Bacteroidota</taxon>
        <taxon>Cytophagia</taxon>
        <taxon>Cytophagales</taxon>
        <taxon>Splendidivirgaceae</taxon>
        <taxon>Agaribacillus</taxon>
    </lineage>
</organism>
<reference evidence="2" key="1">
    <citation type="submission" date="2023-06" db="EMBL/GenBank/DDBJ databases">
        <title>Genomic of Agaribacillus aureum.</title>
        <authorList>
            <person name="Wang G."/>
        </authorList>
    </citation>
    <scope>NUCLEOTIDE SEQUENCE</scope>
    <source>
        <strain evidence="2">BMA12</strain>
    </source>
</reference>
<keyword evidence="1" id="KW-0812">Transmembrane</keyword>
<keyword evidence="3" id="KW-1185">Reference proteome</keyword>
<evidence type="ECO:0000313" key="3">
    <source>
        <dbReference type="Proteomes" id="UP001172083"/>
    </source>
</evidence>
<name>A0ABT8L4J8_9BACT</name>
<dbReference type="RefSeq" id="WP_346757499.1">
    <property type="nucleotide sequence ID" value="NZ_JAUJEB010000001.1"/>
</dbReference>
<protein>
    <submittedName>
        <fullName evidence="2">Uncharacterized protein</fullName>
    </submittedName>
</protein>
<keyword evidence="1" id="KW-0472">Membrane</keyword>
<accession>A0ABT8L4J8</accession>
<dbReference type="EMBL" id="JAUJEB010000001">
    <property type="protein sequence ID" value="MDN5212176.1"/>
    <property type="molecule type" value="Genomic_DNA"/>
</dbReference>
<evidence type="ECO:0000256" key="1">
    <source>
        <dbReference type="SAM" id="Phobius"/>
    </source>
</evidence>
<comment type="caution">
    <text evidence="2">The sequence shown here is derived from an EMBL/GenBank/DDBJ whole genome shotgun (WGS) entry which is preliminary data.</text>
</comment>
<keyword evidence="1" id="KW-1133">Transmembrane helix</keyword>
<proteinExistence type="predicted"/>
<sequence length="196" mass="22361">MNNTKILTYVFLVIAIGLAAYLVNLIYSDIEEKRRIAEIEARVVEKLKIIRDAEIAYQAVHGQYTSDWDKLISFINNGKIYVIEKKEEIIPLDYGADSLVIHVDTLDAVNVKDSLFSVEKYPDLVIDEIYMIPESGKKFEIFADKITKSGVTVDVIEVRDVDPVDKTRKEDSDIKNRKPLRFGSRTEITTSGNWGE</sequence>
<gene>
    <name evidence="2" type="ORF">QQ020_08945</name>
</gene>